<evidence type="ECO:0000259" key="3">
    <source>
        <dbReference type="Pfam" id="PF00326"/>
    </source>
</evidence>
<dbReference type="InterPro" id="IPR001375">
    <property type="entry name" value="Peptidase_S9_cat"/>
</dbReference>
<dbReference type="Gene3D" id="2.120.10.30">
    <property type="entry name" value="TolB, C-terminal domain"/>
    <property type="match status" value="2"/>
</dbReference>
<keyword evidence="4" id="KW-0645">Protease</keyword>
<dbReference type="eggNOG" id="COG0823">
    <property type="taxonomic scope" value="Bacteria"/>
</dbReference>
<dbReference type="Pfam" id="PF07676">
    <property type="entry name" value="PD40"/>
    <property type="match status" value="2"/>
</dbReference>
<organism evidence="4 5">
    <name type="scientific">Chthonomonas calidirosea (strain DSM 23976 / ICMP 18418 / T49)</name>
    <dbReference type="NCBI Taxonomy" id="1303518"/>
    <lineage>
        <taxon>Bacteria</taxon>
        <taxon>Bacillati</taxon>
        <taxon>Armatimonadota</taxon>
        <taxon>Chthonomonadia</taxon>
        <taxon>Chthonomonadales</taxon>
        <taxon>Chthonomonadaceae</taxon>
        <taxon>Chthonomonas</taxon>
    </lineage>
</organism>
<proteinExistence type="predicted"/>
<keyword evidence="4" id="KW-0031">Aminopeptidase</keyword>
<dbReference type="Pfam" id="PF00326">
    <property type="entry name" value="Peptidase_S9"/>
    <property type="match status" value="1"/>
</dbReference>
<dbReference type="SUPFAM" id="SSF82171">
    <property type="entry name" value="DPP6 N-terminal domain-like"/>
    <property type="match status" value="1"/>
</dbReference>
<protein>
    <submittedName>
        <fullName evidence="4">Dipeptidyl aminopeptidases/acylaminoacyl-peptidases</fullName>
    </submittedName>
</protein>
<evidence type="ECO:0000256" key="1">
    <source>
        <dbReference type="ARBA" id="ARBA00022801"/>
    </source>
</evidence>
<keyword evidence="2" id="KW-0720">Serine protease</keyword>
<dbReference type="EMBL" id="HF951689">
    <property type="protein sequence ID" value="CCW35673.1"/>
    <property type="molecule type" value="Genomic_DNA"/>
</dbReference>
<dbReference type="InterPro" id="IPR011042">
    <property type="entry name" value="6-blade_b-propeller_TolB-like"/>
</dbReference>
<dbReference type="GO" id="GO:0004252">
    <property type="term" value="F:serine-type endopeptidase activity"/>
    <property type="evidence" value="ECO:0007669"/>
    <property type="project" value="TreeGrafter"/>
</dbReference>
<dbReference type="HOGENOM" id="CLU_008615_2_1_0"/>
<dbReference type="SUPFAM" id="SSF53474">
    <property type="entry name" value="alpha/beta-Hydrolases"/>
    <property type="match status" value="1"/>
</dbReference>
<dbReference type="GO" id="GO:0004177">
    <property type="term" value="F:aminopeptidase activity"/>
    <property type="evidence" value="ECO:0007669"/>
    <property type="project" value="UniProtKB-KW"/>
</dbReference>
<dbReference type="STRING" id="454171.CP488_02228"/>
<reference evidence="5" key="1">
    <citation type="submission" date="2013-03" db="EMBL/GenBank/DDBJ databases">
        <title>Genome sequence of Chthonomonas calidirosea, the first sequenced genome from the Armatimonadetes phylum (formally candidate division OP10).</title>
        <authorList>
            <person name="Lee K.C.Y."/>
            <person name="Morgan X.C."/>
            <person name="Dunfield P.F."/>
            <person name="Tamas I."/>
            <person name="Houghton K.M."/>
            <person name="Vyssotski M."/>
            <person name="Ryan J.L.J."/>
            <person name="Lagutin K."/>
            <person name="McDonald I.R."/>
            <person name="Stott M.B."/>
        </authorList>
    </citation>
    <scope>NUCLEOTIDE SEQUENCE [LARGE SCALE GENOMIC DNA]</scope>
    <source>
        <strain evidence="5">DSM 23976 / ICMP 18418 / T49</strain>
    </source>
</reference>
<dbReference type="PANTHER" id="PTHR42776:SF27">
    <property type="entry name" value="DIPEPTIDYL PEPTIDASE FAMILY MEMBER 6"/>
    <property type="match status" value="1"/>
</dbReference>
<keyword evidence="5" id="KW-1185">Reference proteome</keyword>
<gene>
    <name evidence="4" type="ORF">CCALI_01862</name>
</gene>
<feature type="domain" description="Peptidase S9 prolyl oligopeptidase catalytic" evidence="3">
    <location>
        <begin position="484"/>
        <end position="683"/>
    </location>
</feature>
<dbReference type="InterPro" id="IPR011659">
    <property type="entry name" value="WD40"/>
</dbReference>
<dbReference type="OrthoDB" id="384284at2"/>
<evidence type="ECO:0000313" key="5">
    <source>
        <dbReference type="Proteomes" id="UP000014227"/>
    </source>
</evidence>
<accession>S0EVA3</accession>
<dbReference type="Gene3D" id="3.40.50.1820">
    <property type="entry name" value="alpha/beta hydrolase"/>
    <property type="match status" value="1"/>
</dbReference>
<dbReference type="FunCoup" id="S0EVA3">
    <property type="interactions" value="5"/>
</dbReference>
<dbReference type="InParanoid" id="S0EVA3"/>
<dbReference type="PATRIC" id="fig|1303518.3.peg.1922"/>
<sequence>MQKSPNNTIPKRRITPRALLEIKRLSCPQVHPDGQRVAFVLEEADFEESRWNCHIWLADRRQPAESEEESDENVRQLTFAKEGEREPRWSPDGRYLAFLSERPASGQEEDSEEEDGTTQIWILPLEGGEAFRLTQAKQGVESYAWFPDAETLLFLTTEPKPEPVANVKCDYQKQHIDPTDETEPRPRKQFWRVHLKERKPQLLFTADPGVESFALSPDGTRLAYLTNRTGDPDDAHIADLYLLTLPEEGEPTLHLLSDREGGKYHLRWSPDGHVLTFLGWLDPKLSYSRNSLFGMRIPAPLLPPTAHSTQPPPWLNKLPEAPNDALLTEYDFDLSCYEWSSEEMAIYALATVRTGSQLLRIDDVTTPLPLSSDVPRYDLALQPEGAVMAWIEESAQAPPEIYIHEAPSQVQPLTKLNVAFTEEYLLPKQEVVRWKSFDGQEIEGVLTYPLDYKKGKRYPLLLLIHGGPKGCSQNSLRSYEMHPVWASEGYLVLRPNYRGSEGYGNAFAISNRRDLGGGDYKDIMAGVEWCIAEGLADPERMGVMGGSYGGYMTNWIIAHTNRFKAAISLFGIFHLQTDYSNSSYSRWDYEYLGAYYWEDPEIYRRLSPGTYVDRIQTPTLIIHGEEDDNTFISNSKEMYQALKHRKVPVQFVHYPREKHGLEEPNHRLDEMRRCLAWMAKYIEGQPSFYRVGDTVKVQDTELCVTRAERTRFNGLPKNTNSPSESPTLLVVSFTLHSDTKASQPFRLSFNDIRLKSRTTEETWKPCGVPLEVHGVHVLVEGEKLRLEQHPDPLTGQLAFAAALAFDVPASGGEALLYIADMPPVLVEWPSEEHEEAEP</sequence>
<dbReference type="RefSeq" id="WP_016483199.1">
    <property type="nucleotide sequence ID" value="NC_021487.1"/>
</dbReference>
<dbReference type="GO" id="GO:0006508">
    <property type="term" value="P:proteolysis"/>
    <property type="evidence" value="ECO:0007669"/>
    <property type="project" value="InterPro"/>
</dbReference>
<dbReference type="AlphaFoldDB" id="S0EVA3"/>
<evidence type="ECO:0000256" key="2">
    <source>
        <dbReference type="ARBA" id="ARBA00022825"/>
    </source>
</evidence>
<dbReference type="eggNOG" id="COG1506">
    <property type="taxonomic scope" value="Bacteria"/>
</dbReference>
<dbReference type="Proteomes" id="UP000014227">
    <property type="component" value="Chromosome I"/>
</dbReference>
<keyword evidence="1" id="KW-0378">Hydrolase</keyword>
<dbReference type="KEGG" id="ccz:CCALI_01862"/>
<dbReference type="InterPro" id="IPR029058">
    <property type="entry name" value="AB_hydrolase_fold"/>
</dbReference>
<name>S0EVA3_CHTCT</name>
<dbReference type="PANTHER" id="PTHR42776">
    <property type="entry name" value="SERINE PEPTIDASE S9 FAMILY MEMBER"/>
    <property type="match status" value="1"/>
</dbReference>
<evidence type="ECO:0000313" key="4">
    <source>
        <dbReference type="EMBL" id="CCW35673.1"/>
    </source>
</evidence>